<accession>A0A5N6EHM8</accession>
<evidence type="ECO:0000313" key="4">
    <source>
        <dbReference type="Proteomes" id="UP000326799"/>
    </source>
</evidence>
<dbReference type="Gene3D" id="1.10.238.10">
    <property type="entry name" value="EF-hand"/>
    <property type="match status" value="1"/>
</dbReference>
<evidence type="ECO:0000259" key="2">
    <source>
        <dbReference type="PROSITE" id="PS50222"/>
    </source>
</evidence>
<dbReference type="PROSITE" id="PS00018">
    <property type="entry name" value="EF_HAND_1"/>
    <property type="match status" value="1"/>
</dbReference>
<reference evidence="3 4" key="1">
    <citation type="submission" date="2019-04" db="EMBL/GenBank/DDBJ databases">
        <title>Fungal friends and foes A comparative genomics study of 23 Aspergillus species from section Flavi.</title>
        <authorList>
            <consortium name="DOE Joint Genome Institute"/>
            <person name="Kjaerbolling I."/>
            <person name="Vesth T.C."/>
            <person name="Frisvad J.C."/>
            <person name="Nybo J.L."/>
            <person name="Theobald S."/>
            <person name="Kildgaard S."/>
            <person name="Petersen T.I."/>
            <person name="Kuo A."/>
            <person name="Sato A."/>
            <person name="Lyhne E.K."/>
            <person name="Kogle M.E."/>
            <person name="Wiebenga A."/>
            <person name="Kun R.S."/>
            <person name="Lubbers R.J."/>
            <person name="Makela M.R."/>
            <person name="Barry K."/>
            <person name="Chovatia M."/>
            <person name="Clum A."/>
            <person name="Daum C."/>
            <person name="Haridas S."/>
            <person name="He G."/>
            <person name="LaButti K."/>
            <person name="Lipzen A."/>
            <person name="Mondo S."/>
            <person name="Pangilinan J."/>
            <person name="Riley R."/>
            <person name="Salamov A."/>
            <person name="Simmons B.A."/>
            <person name="Magnuson J.K."/>
            <person name="Henrissat B."/>
            <person name="Mortensen U.H."/>
            <person name="Larsen T.O."/>
            <person name="De vries R.P."/>
            <person name="Grigoriev I.V."/>
            <person name="Machida M."/>
            <person name="Baker S.E."/>
            <person name="Andersen M.R."/>
        </authorList>
    </citation>
    <scope>NUCLEOTIDE SEQUENCE [LARGE SCALE GENOMIC DNA]</scope>
    <source>
        <strain evidence="3 4">CBS 126849</strain>
    </source>
</reference>
<name>A0A5N6EHM8_9EURO</name>
<dbReference type="InterPro" id="IPR002048">
    <property type="entry name" value="EF_hand_dom"/>
</dbReference>
<dbReference type="InterPro" id="IPR018247">
    <property type="entry name" value="EF_Hand_1_Ca_BS"/>
</dbReference>
<keyword evidence="1" id="KW-0106">Calcium</keyword>
<dbReference type="Proteomes" id="UP000326799">
    <property type="component" value="Unassembled WGS sequence"/>
</dbReference>
<dbReference type="SUPFAM" id="SSF47473">
    <property type="entry name" value="EF-hand"/>
    <property type="match status" value="1"/>
</dbReference>
<gene>
    <name evidence="3" type="ORF">BDV33DRAFT_177606</name>
</gene>
<organism evidence="3 4">
    <name type="scientific">Aspergillus novoparasiticus</name>
    <dbReference type="NCBI Taxonomy" id="986946"/>
    <lineage>
        <taxon>Eukaryota</taxon>
        <taxon>Fungi</taxon>
        <taxon>Dikarya</taxon>
        <taxon>Ascomycota</taxon>
        <taxon>Pezizomycotina</taxon>
        <taxon>Eurotiomycetes</taxon>
        <taxon>Eurotiomycetidae</taxon>
        <taxon>Eurotiales</taxon>
        <taxon>Aspergillaceae</taxon>
        <taxon>Aspergillus</taxon>
        <taxon>Aspergillus subgen. Circumdati</taxon>
    </lineage>
</organism>
<dbReference type="Pfam" id="PF13499">
    <property type="entry name" value="EF-hand_7"/>
    <property type="match status" value="1"/>
</dbReference>
<proteinExistence type="predicted"/>
<keyword evidence="4" id="KW-1185">Reference proteome</keyword>
<sequence length="142" mass="16604">MLHRLCLKIGCVSERNTYINSPYPRLLCSLDLQSFILLREICDTFKYTSPPSNVTMDRNSLIQKYKNSPNVDMVDIFIRTFEDYDKDINGTMNADEYRTLAREVFGDDLSDQKIQSSFQKLDRDHDGQLSFDEYMDGCMNLE</sequence>
<dbReference type="AlphaFoldDB" id="A0A5N6EHM8"/>
<feature type="domain" description="EF-hand" evidence="2">
    <location>
        <begin position="72"/>
        <end position="107"/>
    </location>
</feature>
<evidence type="ECO:0000313" key="3">
    <source>
        <dbReference type="EMBL" id="KAB8217126.1"/>
    </source>
</evidence>
<dbReference type="PROSITE" id="PS50222">
    <property type="entry name" value="EF_HAND_2"/>
    <property type="match status" value="2"/>
</dbReference>
<protein>
    <recommendedName>
        <fullName evidence="2">EF-hand domain-containing protein</fullName>
    </recommendedName>
</protein>
<dbReference type="EMBL" id="ML733468">
    <property type="protein sequence ID" value="KAB8217126.1"/>
    <property type="molecule type" value="Genomic_DNA"/>
</dbReference>
<dbReference type="SMART" id="SM00054">
    <property type="entry name" value="EFh"/>
    <property type="match status" value="2"/>
</dbReference>
<feature type="domain" description="EF-hand" evidence="2">
    <location>
        <begin position="109"/>
        <end position="142"/>
    </location>
</feature>
<dbReference type="InterPro" id="IPR011992">
    <property type="entry name" value="EF-hand-dom_pair"/>
</dbReference>
<evidence type="ECO:0000256" key="1">
    <source>
        <dbReference type="ARBA" id="ARBA00022837"/>
    </source>
</evidence>
<dbReference type="CDD" id="cd00051">
    <property type="entry name" value="EFh"/>
    <property type="match status" value="1"/>
</dbReference>
<dbReference type="GO" id="GO:0005509">
    <property type="term" value="F:calcium ion binding"/>
    <property type="evidence" value="ECO:0007669"/>
    <property type="project" value="InterPro"/>
</dbReference>